<dbReference type="PANTHER" id="PTHR10381">
    <property type="entry name" value="ATP-DEPENDENT CLP PROTEASE PROTEOLYTIC SUBUNIT"/>
    <property type="match status" value="1"/>
</dbReference>
<organism evidence="8 9">
    <name type="scientific">Chroogloeocystis siderophila 5.2 s.c.1</name>
    <dbReference type="NCBI Taxonomy" id="247279"/>
    <lineage>
        <taxon>Bacteria</taxon>
        <taxon>Bacillati</taxon>
        <taxon>Cyanobacteriota</taxon>
        <taxon>Cyanophyceae</taxon>
        <taxon>Oscillatoriophycideae</taxon>
        <taxon>Chroococcales</taxon>
        <taxon>Chroococcaceae</taxon>
        <taxon>Chroogloeocystis</taxon>
    </lineage>
</organism>
<comment type="subcellular location">
    <subcellularLocation>
        <location evidence="6">Cytoplasm</location>
    </subcellularLocation>
</comment>
<evidence type="ECO:0000256" key="4">
    <source>
        <dbReference type="ARBA" id="ARBA00022801"/>
    </source>
</evidence>
<keyword evidence="9" id="KW-1185">Reference proteome</keyword>
<accession>A0A1U7HTW0</accession>
<dbReference type="CDD" id="cd07017">
    <property type="entry name" value="S14_ClpP_2"/>
    <property type="match status" value="1"/>
</dbReference>
<name>A0A1U7HTW0_9CHRO</name>
<comment type="similarity">
    <text evidence="1 6 7">Belongs to the peptidase S14 family.</text>
</comment>
<keyword evidence="4 6" id="KW-0378">Hydrolase</keyword>
<dbReference type="GO" id="GO:0051117">
    <property type="term" value="F:ATPase binding"/>
    <property type="evidence" value="ECO:0007669"/>
    <property type="project" value="TreeGrafter"/>
</dbReference>
<keyword evidence="3 6" id="KW-0645">Protease</keyword>
<evidence type="ECO:0000313" key="8">
    <source>
        <dbReference type="EMBL" id="OKH27022.1"/>
    </source>
</evidence>
<dbReference type="GO" id="GO:0005737">
    <property type="term" value="C:cytoplasm"/>
    <property type="evidence" value="ECO:0007669"/>
    <property type="project" value="UniProtKB-SubCell"/>
</dbReference>
<dbReference type="InterPro" id="IPR001907">
    <property type="entry name" value="ClpP"/>
</dbReference>
<dbReference type="Proteomes" id="UP000185984">
    <property type="component" value="Unassembled WGS sequence"/>
</dbReference>
<dbReference type="NCBIfam" id="NF001368">
    <property type="entry name" value="PRK00277.1"/>
    <property type="match status" value="1"/>
</dbReference>
<comment type="catalytic activity">
    <reaction evidence="6">
        <text>Hydrolysis of proteins to small peptides in the presence of ATP and magnesium. alpha-casein is the usual test substrate. In the absence of ATP, only oligopeptides shorter than five residues are hydrolyzed (such as succinyl-Leu-Tyr-|-NHMec, and Leu-Tyr-Leu-|-Tyr-Trp, in which cleavage of the -Tyr-|-Leu- and -Tyr-|-Trp bonds also occurs).</text>
        <dbReference type="EC" id="3.4.21.92"/>
    </reaction>
</comment>
<comment type="subunit">
    <text evidence="6">Fourteen ClpP subunits assemble into 2 heptameric rings which stack back to back to give a disk-like structure with a central cavity, resembling the structure of eukaryotic proteasomes.</text>
</comment>
<sequence>MNTPIPLSIPVIQPFLHKDQTFDIYSRLLAERIVFLKGELTEEVANLIVAQLLFLDAEDPEKDISLFINSDGGLATAAITVYDAMKQIRTDVTTVCVGTAAAMGAFLLASGTKGKRYASPHARIKLQQPSGNTEGNATDIEVAAQEILYLKETLNQILAENTGRTRKQIEIDLSRNLFLSAEEAKKYGLIDSLITKIP</sequence>
<reference evidence="8 9" key="1">
    <citation type="submission" date="2016-11" db="EMBL/GenBank/DDBJ databases">
        <title>Draft Genome Sequences of Nine Cyanobacterial Strains from Diverse Habitats.</title>
        <authorList>
            <person name="Zhu T."/>
            <person name="Hou S."/>
            <person name="Lu X."/>
            <person name="Hess W.R."/>
        </authorList>
    </citation>
    <scope>NUCLEOTIDE SEQUENCE [LARGE SCALE GENOMIC DNA]</scope>
    <source>
        <strain evidence="8 9">5.2 s.c.1</strain>
    </source>
</reference>
<keyword evidence="5 6" id="KW-0720">Serine protease</keyword>
<evidence type="ECO:0000256" key="7">
    <source>
        <dbReference type="RuleBase" id="RU003567"/>
    </source>
</evidence>
<dbReference type="GO" id="GO:0004252">
    <property type="term" value="F:serine-type endopeptidase activity"/>
    <property type="evidence" value="ECO:0007669"/>
    <property type="project" value="UniProtKB-UniRule"/>
</dbReference>
<proteinExistence type="inferred from homology"/>
<dbReference type="GO" id="GO:0006515">
    <property type="term" value="P:protein quality control for misfolded or incompletely synthesized proteins"/>
    <property type="evidence" value="ECO:0007669"/>
    <property type="project" value="TreeGrafter"/>
</dbReference>
<dbReference type="InterPro" id="IPR029045">
    <property type="entry name" value="ClpP/crotonase-like_dom_sf"/>
</dbReference>
<dbReference type="GO" id="GO:0004176">
    <property type="term" value="F:ATP-dependent peptidase activity"/>
    <property type="evidence" value="ECO:0007669"/>
    <property type="project" value="InterPro"/>
</dbReference>
<evidence type="ECO:0000256" key="5">
    <source>
        <dbReference type="ARBA" id="ARBA00022825"/>
    </source>
</evidence>
<dbReference type="AlphaFoldDB" id="A0A1U7HTW0"/>
<dbReference type="InterPro" id="IPR023562">
    <property type="entry name" value="ClpP/TepA"/>
</dbReference>
<dbReference type="STRING" id="247279.NIES1031_09855"/>
<dbReference type="PRINTS" id="PR00127">
    <property type="entry name" value="CLPPROTEASEP"/>
</dbReference>
<evidence type="ECO:0000256" key="1">
    <source>
        <dbReference type="ARBA" id="ARBA00007039"/>
    </source>
</evidence>
<dbReference type="HAMAP" id="MF_00444">
    <property type="entry name" value="ClpP"/>
    <property type="match status" value="1"/>
</dbReference>
<dbReference type="Gene3D" id="3.90.226.10">
    <property type="entry name" value="2-enoyl-CoA Hydratase, Chain A, domain 1"/>
    <property type="match status" value="1"/>
</dbReference>
<evidence type="ECO:0000313" key="9">
    <source>
        <dbReference type="Proteomes" id="UP000185984"/>
    </source>
</evidence>
<dbReference type="SUPFAM" id="SSF52096">
    <property type="entry name" value="ClpP/crotonase"/>
    <property type="match status" value="1"/>
</dbReference>
<keyword evidence="2 6" id="KW-0963">Cytoplasm</keyword>
<dbReference type="PANTHER" id="PTHR10381:SF70">
    <property type="entry name" value="ATP-DEPENDENT CLP PROTEASE PROTEOLYTIC SUBUNIT"/>
    <property type="match status" value="1"/>
</dbReference>
<dbReference type="OrthoDB" id="510061at2"/>
<dbReference type="EC" id="3.4.21.92" evidence="6"/>
<gene>
    <name evidence="6" type="primary">clpP</name>
    <name evidence="8" type="ORF">NIES1031_09855</name>
</gene>
<dbReference type="Pfam" id="PF00574">
    <property type="entry name" value="CLP_protease"/>
    <property type="match status" value="1"/>
</dbReference>
<comment type="function">
    <text evidence="6">Cleaves peptides in various proteins in a process that requires ATP hydrolysis. Has a chymotrypsin-like activity. Plays a major role in the degradation of misfolded proteins.</text>
</comment>
<dbReference type="EMBL" id="MRCC01000007">
    <property type="protein sequence ID" value="OKH27022.1"/>
    <property type="molecule type" value="Genomic_DNA"/>
</dbReference>
<evidence type="ECO:0000256" key="3">
    <source>
        <dbReference type="ARBA" id="ARBA00022670"/>
    </source>
</evidence>
<dbReference type="GO" id="GO:0009368">
    <property type="term" value="C:endopeptidase Clp complex"/>
    <property type="evidence" value="ECO:0007669"/>
    <property type="project" value="TreeGrafter"/>
</dbReference>
<comment type="caution">
    <text evidence="8">The sequence shown here is derived from an EMBL/GenBank/DDBJ whole genome shotgun (WGS) entry which is preliminary data.</text>
</comment>
<protein>
    <recommendedName>
        <fullName evidence="6 7">ATP-dependent Clp protease proteolytic subunit</fullName>
        <ecNumber evidence="6">3.4.21.92</ecNumber>
    </recommendedName>
    <alternativeName>
        <fullName evidence="6">Endopeptidase Clp</fullName>
    </alternativeName>
</protein>
<evidence type="ECO:0000256" key="2">
    <source>
        <dbReference type="ARBA" id="ARBA00022490"/>
    </source>
</evidence>
<evidence type="ECO:0000256" key="6">
    <source>
        <dbReference type="HAMAP-Rule" id="MF_00444"/>
    </source>
</evidence>
<dbReference type="RefSeq" id="WP_073549236.1">
    <property type="nucleotide sequence ID" value="NZ_CAWMVK010000041.1"/>
</dbReference>
<comment type="caution">
    <text evidence="6">Lacks conserved residue(s) required for the propagation of feature annotation.</text>
</comment>